<gene>
    <name evidence="2" type="ORF">GCM10010387_36470</name>
</gene>
<reference evidence="2" key="2">
    <citation type="submission" date="2020-09" db="EMBL/GenBank/DDBJ databases">
        <authorList>
            <person name="Sun Q."/>
            <person name="Ohkuma M."/>
        </authorList>
    </citation>
    <scope>NUCLEOTIDE SEQUENCE</scope>
    <source>
        <strain evidence="2">JCM 4988</strain>
    </source>
</reference>
<feature type="region of interest" description="Disordered" evidence="1">
    <location>
        <begin position="59"/>
        <end position="119"/>
    </location>
</feature>
<reference evidence="2" key="1">
    <citation type="journal article" date="2014" name="Int. J. Syst. Evol. Microbiol.">
        <title>Complete genome sequence of Corynebacterium casei LMG S-19264T (=DSM 44701T), isolated from a smear-ripened cheese.</title>
        <authorList>
            <consortium name="US DOE Joint Genome Institute (JGI-PGF)"/>
            <person name="Walter F."/>
            <person name="Albersmeier A."/>
            <person name="Kalinowski J."/>
            <person name="Ruckert C."/>
        </authorList>
    </citation>
    <scope>NUCLEOTIDE SEQUENCE</scope>
    <source>
        <strain evidence="2">JCM 4988</strain>
    </source>
</reference>
<protein>
    <submittedName>
        <fullName evidence="2">Uncharacterized protein</fullName>
    </submittedName>
</protein>
<dbReference type="EMBL" id="BMWG01000011">
    <property type="protein sequence ID" value="GGZ39090.1"/>
    <property type="molecule type" value="Genomic_DNA"/>
</dbReference>
<evidence type="ECO:0000313" key="3">
    <source>
        <dbReference type="Proteomes" id="UP000630936"/>
    </source>
</evidence>
<dbReference type="Proteomes" id="UP000630936">
    <property type="component" value="Unassembled WGS sequence"/>
</dbReference>
<organism evidence="2 3">
    <name type="scientific">Streptomyces inusitatus</name>
    <dbReference type="NCBI Taxonomy" id="68221"/>
    <lineage>
        <taxon>Bacteria</taxon>
        <taxon>Bacillati</taxon>
        <taxon>Actinomycetota</taxon>
        <taxon>Actinomycetes</taxon>
        <taxon>Kitasatosporales</taxon>
        <taxon>Streptomycetaceae</taxon>
        <taxon>Streptomyces</taxon>
    </lineage>
</organism>
<evidence type="ECO:0000256" key="1">
    <source>
        <dbReference type="SAM" id="MobiDB-lite"/>
    </source>
</evidence>
<sequence>MLRRRGRAPARSEPEHGPGTASGSGNARRDSSRIAAVCRSTAAAIPGSTRDGRAAWRCASTARRGGHKESEATVHDLPTRQAERAPAHKTAAKKTPAGTATAKKTTGRKLKKSAQTGMRPLGSRRVTECGSWPLGTVVGLRLRDLGAGAVSQGPMVVTETGVCHLSPAGGCLLWRRW</sequence>
<feature type="region of interest" description="Disordered" evidence="1">
    <location>
        <begin position="1"/>
        <end position="33"/>
    </location>
</feature>
<keyword evidence="3" id="KW-1185">Reference proteome</keyword>
<feature type="compositionally biased region" description="Low complexity" evidence="1">
    <location>
        <begin position="93"/>
        <end position="104"/>
    </location>
</feature>
<proteinExistence type="predicted"/>
<feature type="compositionally biased region" description="Basic and acidic residues" evidence="1">
    <location>
        <begin position="67"/>
        <end position="86"/>
    </location>
</feature>
<accession>A0A918Q9L4</accession>
<evidence type="ECO:0000313" key="2">
    <source>
        <dbReference type="EMBL" id="GGZ39090.1"/>
    </source>
</evidence>
<name>A0A918Q9L4_9ACTN</name>
<dbReference type="AlphaFoldDB" id="A0A918Q9L4"/>
<comment type="caution">
    <text evidence="2">The sequence shown here is derived from an EMBL/GenBank/DDBJ whole genome shotgun (WGS) entry which is preliminary data.</text>
</comment>